<evidence type="ECO:0000313" key="9">
    <source>
        <dbReference type="Proteomes" id="UP001489004"/>
    </source>
</evidence>
<dbReference type="CDD" id="cd12394">
    <property type="entry name" value="RRM1_RBM34"/>
    <property type="match status" value="1"/>
</dbReference>
<comment type="similarity">
    <text evidence="2">Belongs to the RRM RBM34 family.</text>
</comment>
<feature type="domain" description="RRM" evidence="7">
    <location>
        <begin position="139"/>
        <end position="223"/>
    </location>
</feature>
<dbReference type="AlphaFoldDB" id="A0AAW1PWF1"/>
<dbReference type="CDD" id="cd12395">
    <property type="entry name" value="RRM2_RBM34"/>
    <property type="match status" value="1"/>
</dbReference>
<name>A0AAW1PWF1_9CHLO</name>
<comment type="subcellular location">
    <subcellularLocation>
        <location evidence="1">Nucleus</location>
        <location evidence="1">Nucleolus</location>
    </subcellularLocation>
</comment>
<evidence type="ECO:0000259" key="7">
    <source>
        <dbReference type="PROSITE" id="PS50102"/>
    </source>
</evidence>
<feature type="compositionally biased region" description="Polar residues" evidence="6">
    <location>
        <begin position="320"/>
        <end position="333"/>
    </location>
</feature>
<dbReference type="PANTHER" id="PTHR23236">
    <property type="entry name" value="EUKARYOTIC TRANSLATION INITIATION FACTOR 4B/4H"/>
    <property type="match status" value="1"/>
</dbReference>
<dbReference type="InterPro" id="IPR035979">
    <property type="entry name" value="RBD_domain_sf"/>
</dbReference>
<dbReference type="EMBL" id="JALJOR010000008">
    <property type="protein sequence ID" value="KAK9812953.1"/>
    <property type="molecule type" value="Genomic_DNA"/>
</dbReference>
<feature type="compositionally biased region" description="Basic and acidic residues" evidence="6">
    <location>
        <begin position="257"/>
        <end position="266"/>
    </location>
</feature>
<gene>
    <name evidence="8" type="ORF">WJX72_006275</name>
</gene>
<dbReference type="GO" id="GO:0003723">
    <property type="term" value="F:RNA binding"/>
    <property type="evidence" value="ECO:0007669"/>
    <property type="project" value="UniProtKB-UniRule"/>
</dbReference>
<evidence type="ECO:0000256" key="5">
    <source>
        <dbReference type="PROSITE-ProRule" id="PRU00176"/>
    </source>
</evidence>
<dbReference type="InterPro" id="IPR000504">
    <property type="entry name" value="RRM_dom"/>
</dbReference>
<keyword evidence="3 5" id="KW-0694">RNA-binding</keyword>
<comment type="caution">
    <text evidence="8">The sequence shown here is derived from an EMBL/GenBank/DDBJ whole genome shotgun (WGS) entry which is preliminary data.</text>
</comment>
<feature type="domain" description="RRM" evidence="7">
    <location>
        <begin position="28"/>
        <end position="123"/>
    </location>
</feature>
<evidence type="ECO:0000256" key="1">
    <source>
        <dbReference type="ARBA" id="ARBA00004604"/>
    </source>
</evidence>
<reference evidence="8 9" key="1">
    <citation type="journal article" date="2024" name="Nat. Commun.">
        <title>Phylogenomics reveals the evolutionary origins of lichenization in chlorophyte algae.</title>
        <authorList>
            <person name="Puginier C."/>
            <person name="Libourel C."/>
            <person name="Otte J."/>
            <person name="Skaloud P."/>
            <person name="Haon M."/>
            <person name="Grisel S."/>
            <person name="Petersen M."/>
            <person name="Berrin J.G."/>
            <person name="Delaux P.M."/>
            <person name="Dal Grande F."/>
            <person name="Keller J."/>
        </authorList>
    </citation>
    <scope>NUCLEOTIDE SEQUENCE [LARGE SCALE GENOMIC DNA]</scope>
    <source>
        <strain evidence="8 9">SAG 2043</strain>
    </source>
</reference>
<evidence type="ECO:0000256" key="3">
    <source>
        <dbReference type="ARBA" id="ARBA00022884"/>
    </source>
</evidence>
<dbReference type="SMART" id="SM00360">
    <property type="entry name" value="RRM"/>
    <property type="match status" value="2"/>
</dbReference>
<dbReference type="Pfam" id="PF00076">
    <property type="entry name" value="RRM_1"/>
    <property type="match status" value="2"/>
</dbReference>
<dbReference type="Proteomes" id="UP001489004">
    <property type="component" value="Unassembled WGS sequence"/>
</dbReference>
<dbReference type="InterPro" id="IPR012677">
    <property type="entry name" value="Nucleotide-bd_a/b_plait_sf"/>
</dbReference>
<feature type="compositionally biased region" description="Basic and acidic residues" evidence="6">
    <location>
        <begin position="13"/>
        <end position="22"/>
    </location>
</feature>
<proteinExistence type="inferred from homology"/>
<protein>
    <recommendedName>
        <fullName evidence="7">RRM domain-containing protein</fullName>
    </recommendedName>
</protein>
<accession>A0AAW1PWF1</accession>
<evidence type="ECO:0000256" key="4">
    <source>
        <dbReference type="ARBA" id="ARBA00023242"/>
    </source>
</evidence>
<dbReference type="PANTHER" id="PTHR23236:SF25">
    <property type="entry name" value="RNA-BINDING PROTEIN 34"/>
    <property type="match status" value="1"/>
</dbReference>
<dbReference type="InterPro" id="IPR034221">
    <property type="entry name" value="RBM34_RRM2"/>
</dbReference>
<feature type="region of interest" description="Disordered" evidence="6">
    <location>
        <begin position="1"/>
        <end position="22"/>
    </location>
</feature>
<feature type="region of interest" description="Disordered" evidence="6">
    <location>
        <begin position="305"/>
        <end position="339"/>
    </location>
</feature>
<evidence type="ECO:0000313" key="8">
    <source>
        <dbReference type="EMBL" id="KAK9812953.1"/>
    </source>
</evidence>
<dbReference type="PROSITE" id="PS50102">
    <property type="entry name" value="RRM"/>
    <property type="match status" value="2"/>
</dbReference>
<dbReference type="Gene3D" id="3.30.70.330">
    <property type="match status" value="2"/>
</dbReference>
<evidence type="ECO:0000256" key="2">
    <source>
        <dbReference type="ARBA" id="ARBA00007077"/>
    </source>
</evidence>
<organism evidence="8 9">
    <name type="scientific">[Myrmecia] bisecta</name>
    <dbReference type="NCBI Taxonomy" id="41462"/>
    <lineage>
        <taxon>Eukaryota</taxon>
        <taxon>Viridiplantae</taxon>
        <taxon>Chlorophyta</taxon>
        <taxon>core chlorophytes</taxon>
        <taxon>Trebouxiophyceae</taxon>
        <taxon>Trebouxiales</taxon>
        <taxon>Trebouxiaceae</taxon>
        <taxon>Myrmecia</taxon>
    </lineage>
</organism>
<keyword evidence="4" id="KW-0539">Nucleus</keyword>
<dbReference type="SUPFAM" id="SSF54928">
    <property type="entry name" value="RNA-binding domain, RBD"/>
    <property type="match status" value="2"/>
</dbReference>
<dbReference type="GO" id="GO:0005730">
    <property type="term" value="C:nucleolus"/>
    <property type="evidence" value="ECO:0007669"/>
    <property type="project" value="UniProtKB-SubCell"/>
</dbReference>
<feature type="region of interest" description="Disordered" evidence="6">
    <location>
        <begin position="227"/>
        <end position="266"/>
    </location>
</feature>
<evidence type="ECO:0000256" key="6">
    <source>
        <dbReference type="SAM" id="MobiDB-lite"/>
    </source>
</evidence>
<sequence>MLQPAETAAPGSTEDKRDLVEDPEKLQRTVFVGNLPLATKRKALTKLFSQYGTVQSVRLRSVPVKPDLKMPRKAAILSGNLSETRGIANAYIVFESTEAADAALAQNMQELGGLHVRVDRAAKKSIGGSTAGVEYDRSRSVFVGNLPFDIEDEELIRLFNDRSDELGMEDAVSAVRVVRDSQSHLGKGFAFVLLKTRAAARAALSLDGQEVRKRAIRVTRVQAAAKAAKKPASAVRTGSSSGQRQPGAPAARGHKRPMPDSDEWRGIRTKGRAKVVIFAVVLIERGNITGAFASANSFGRACTATPQRRKQQDDRLAKASYTQQPPWCRSPNQKPRPPF</sequence>
<keyword evidence="9" id="KW-1185">Reference proteome</keyword>